<dbReference type="SUPFAM" id="SSF57196">
    <property type="entry name" value="EGF/Laminin"/>
    <property type="match status" value="2"/>
</dbReference>
<keyword evidence="1 7" id="KW-0217">Developmental protein</keyword>
<evidence type="ECO:0000313" key="12">
    <source>
        <dbReference type="WBParaSite" id="MBELARI_LOCUS15196"/>
    </source>
</evidence>
<evidence type="ECO:0000256" key="3">
    <source>
        <dbReference type="ARBA" id="ARBA00022737"/>
    </source>
</evidence>
<feature type="chain" id="PRO_5042032217" description="Delta-like protein" evidence="8">
    <location>
        <begin position="21"/>
        <end position="542"/>
    </location>
</feature>
<dbReference type="PROSITE" id="PS50026">
    <property type="entry name" value="EGF_3"/>
    <property type="match status" value="2"/>
</dbReference>
<dbReference type="GO" id="GO:0007154">
    <property type="term" value="P:cell communication"/>
    <property type="evidence" value="ECO:0007669"/>
    <property type="project" value="InterPro"/>
</dbReference>
<feature type="signal peptide" evidence="8">
    <location>
        <begin position="1"/>
        <end position="20"/>
    </location>
</feature>
<reference evidence="12" key="1">
    <citation type="submission" date="2024-02" db="UniProtKB">
        <authorList>
            <consortium name="WormBaseParasite"/>
        </authorList>
    </citation>
    <scope>IDENTIFICATION</scope>
</reference>
<dbReference type="Gene3D" id="2.10.25.10">
    <property type="entry name" value="Laminin"/>
    <property type="match status" value="3"/>
</dbReference>
<comment type="function">
    <text evidence="7">Putative Notch ligand involved in the mediation of Notch signaling.</text>
</comment>
<feature type="domain" description="EGF-like" evidence="9">
    <location>
        <begin position="317"/>
        <end position="356"/>
    </location>
</feature>
<evidence type="ECO:0000256" key="8">
    <source>
        <dbReference type="SAM" id="SignalP"/>
    </source>
</evidence>
<dbReference type="PANTHER" id="PTHR24044">
    <property type="entry name" value="NOTCH LIGAND FAMILY MEMBER"/>
    <property type="match status" value="1"/>
</dbReference>
<feature type="disulfide bond" evidence="5">
    <location>
        <begin position="346"/>
        <end position="355"/>
    </location>
</feature>
<evidence type="ECO:0000256" key="1">
    <source>
        <dbReference type="ARBA" id="ARBA00022473"/>
    </source>
</evidence>
<feature type="disulfide bond" evidence="5">
    <location>
        <begin position="288"/>
        <end position="297"/>
    </location>
</feature>
<dbReference type="PROSITE" id="PS51051">
    <property type="entry name" value="DSL"/>
    <property type="match status" value="1"/>
</dbReference>
<dbReference type="SMART" id="SM00181">
    <property type="entry name" value="EGF"/>
    <property type="match status" value="4"/>
</dbReference>
<evidence type="ECO:0000259" key="10">
    <source>
        <dbReference type="PROSITE" id="PS51051"/>
    </source>
</evidence>
<dbReference type="InterPro" id="IPR050906">
    <property type="entry name" value="Notch_signaling"/>
</dbReference>
<feature type="disulfide bond" evidence="6">
    <location>
        <begin position="188"/>
        <end position="197"/>
    </location>
</feature>
<evidence type="ECO:0000256" key="4">
    <source>
        <dbReference type="ARBA" id="ARBA00023157"/>
    </source>
</evidence>
<evidence type="ECO:0000259" key="9">
    <source>
        <dbReference type="PROSITE" id="PS50026"/>
    </source>
</evidence>
<evidence type="ECO:0000313" key="11">
    <source>
        <dbReference type="Proteomes" id="UP000887575"/>
    </source>
</evidence>
<sequence>MNHFKLIWIILLSLFKPIYGKGWLDFSLNRLSWKVQKENGSSLIGTLCVGLRRVGMTDRSKDCSLAHHQFEIESQIFSETKAHKAKIPFTVRWPAQKTIYVTFTANTPNDLEGIVLFEQRRLFQFNPKSFEFKLKEQVAQNSIDFSLRVRCADHFFGDGCDLFCETSKSFDSTGKFNYSCGPEGERLCSAGWSGFLCDTPMCNENCLHGECIGPNKCSCFDGWMGEKCERCVRKNGCKMGFCNLPGECRCENGWIGDLCEREQSICETKNPCIHGSCHSTKNAHLCNCTQGFTGQNCDQKIEISTISIVPSIPSIPIVPMCTPKLCKNGRCIQHFDGQKYGLKCECLSGFHGEKCEQSNDDFHKANQSSIFDSQLSNFWTSSHLTFIFLTSSFTLVNLCGCVCCWRFMKKISKGKANIEMDCFAVTTHDKVVLRPSVQFFVDEPFLQPNPLSSTQFHRFSLDYPPLIVTSAPIPPPRPHAPRYTNQQQLIDKNGWISKEINDRSPPCYNEHFALENAMNECQEKKKTMVFLGDPPGVTEDEV</sequence>
<dbReference type="GO" id="GO:0016020">
    <property type="term" value="C:membrane"/>
    <property type="evidence" value="ECO:0007669"/>
    <property type="project" value="UniProtKB-SubCell"/>
</dbReference>
<dbReference type="CDD" id="cd00054">
    <property type="entry name" value="EGF_CA"/>
    <property type="match status" value="1"/>
</dbReference>
<keyword evidence="7" id="KW-0812">Transmembrane</keyword>
<accession>A0AAF3EML7</accession>
<dbReference type="WBParaSite" id="MBELARI_LOCUS15196">
    <property type="protein sequence ID" value="MBELARI_LOCUS15196"/>
    <property type="gene ID" value="MBELARI_LOCUS15196"/>
</dbReference>
<organism evidence="11 12">
    <name type="scientific">Mesorhabditis belari</name>
    <dbReference type="NCBI Taxonomy" id="2138241"/>
    <lineage>
        <taxon>Eukaryota</taxon>
        <taxon>Metazoa</taxon>
        <taxon>Ecdysozoa</taxon>
        <taxon>Nematoda</taxon>
        <taxon>Chromadorea</taxon>
        <taxon>Rhabditida</taxon>
        <taxon>Rhabditina</taxon>
        <taxon>Rhabditomorpha</taxon>
        <taxon>Rhabditoidea</taxon>
        <taxon>Rhabditidae</taxon>
        <taxon>Mesorhabditinae</taxon>
        <taxon>Mesorhabditis</taxon>
    </lineage>
</organism>
<dbReference type="PROSITE" id="PS00022">
    <property type="entry name" value="EGF_1"/>
    <property type="match status" value="3"/>
</dbReference>
<dbReference type="InterPro" id="IPR001774">
    <property type="entry name" value="DSL"/>
</dbReference>
<dbReference type="PROSITE" id="PS01186">
    <property type="entry name" value="EGF_2"/>
    <property type="match status" value="2"/>
</dbReference>
<dbReference type="AlphaFoldDB" id="A0AAF3EML7"/>
<feature type="domain" description="EGF-like" evidence="9">
    <location>
        <begin position="262"/>
        <end position="298"/>
    </location>
</feature>
<evidence type="ECO:0000256" key="7">
    <source>
        <dbReference type="RuleBase" id="RU280815"/>
    </source>
</evidence>
<dbReference type="InterPro" id="IPR000742">
    <property type="entry name" value="EGF"/>
</dbReference>
<keyword evidence="7" id="KW-0472">Membrane</keyword>
<dbReference type="PANTHER" id="PTHR24044:SF488">
    <property type="entry name" value="NEUROGENIC LOCUS PROTEIN DELTA"/>
    <property type="match status" value="1"/>
</dbReference>
<keyword evidence="11" id="KW-1185">Reference proteome</keyword>
<keyword evidence="4 5" id="KW-1015">Disulfide bond</keyword>
<evidence type="ECO:0000256" key="6">
    <source>
        <dbReference type="PROSITE-ProRule" id="PRU00377"/>
    </source>
</evidence>
<dbReference type="Proteomes" id="UP000887575">
    <property type="component" value="Unassembled WGS sequence"/>
</dbReference>
<feature type="disulfide bond" evidence="6">
    <location>
        <begin position="151"/>
        <end position="160"/>
    </location>
</feature>
<comment type="subcellular location">
    <subcellularLocation>
        <location evidence="7">Membrane</location>
        <topology evidence="7">Single-pass type I membrane protein</topology>
    </subcellularLocation>
</comment>
<proteinExistence type="predicted"/>
<protein>
    <recommendedName>
        <fullName evidence="7">Delta-like protein</fullName>
    </recommendedName>
</protein>
<feature type="domain" description="DSL" evidence="10">
    <location>
        <begin position="149"/>
        <end position="197"/>
    </location>
</feature>
<dbReference type="GO" id="GO:0005112">
    <property type="term" value="F:Notch binding"/>
    <property type="evidence" value="ECO:0007669"/>
    <property type="project" value="TreeGrafter"/>
</dbReference>
<keyword evidence="2 5" id="KW-0245">EGF-like domain</keyword>
<evidence type="ECO:0000256" key="2">
    <source>
        <dbReference type="ARBA" id="ARBA00022536"/>
    </source>
</evidence>
<comment type="caution">
    <text evidence="5">Lacks conserved residue(s) required for the propagation of feature annotation.</text>
</comment>
<dbReference type="Pfam" id="PF01414">
    <property type="entry name" value="DSL"/>
    <property type="match status" value="1"/>
</dbReference>
<keyword evidence="3 7" id="KW-0677">Repeat</keyword>
<keyword evidence="7 8" id="KW-0732">Signal</keyword>
<keyword evidence="7" id="KW-1133">Transmembrane helix</keyword>
<feature type="disulfide bond" evidence="5">
    <location>
        <begin position="321"/>
        <end position="331"/>
    </location>
</feature>
<dbReference type="SMART" id="SM00051">
    <property type="entry name" value="DSL"/>
    <property type="match status" value="1"/>
</dbReference>
<evidence type="ECO:0000256" key="5">
    <source>
        <dbReference type="PROSITE-ProRule" id="PRU00076"/>
    </source>
</evidence>
<name>A0AAF3EML7_9BILA</name>
<dbReference type="Gene3D" id="2.10.25.140">
    <property type="match status" value="1"/>
</dbReference>